<dbReference type="Pfam" id="PF00010">
    <property type="entry name" value="HLH"/>
    <property type="match status" value="1"/>
</dbReference>
<dbReference type="RefSeq" id="XP_003677318.1">
    <property type="nucleotide sequence ID" value="XM_003677270.1"/>
</dbReference>
<dbReference type="SUPFAM" id="SSF47459">
    <property type="entry name" value="HLH, helix-loop-helix DNA-binding domain"/>
    <property type="match status" value="1"/>
</dbReference>
<dbReference type="Gene3D" id="4.10.280.10">
    <property type="entry name" value="Helix-loop-helix DNA-binding domain"/>
    <property type="match status" value="1"/>
</dbReference>
<sequence length="370" mass="41768">MLNKLNAKRQVSLGNPIQMKETESGTERIFQFIPSYKEQEQQMNENVVATNNDDINFNLNSFKTPNSMDPFDESSNPVFDFVHNNLNMGLSFVAQGTKVNDDDEQSDGVVLKTEEEPGLGVAFDDMDGKYRKSVSSTTSSASAVRRRRGKTDHNIIEKKYRRNLNDKMLKLRDMVPSLRVTHKKNSKVPLDNKDFSDLAHLKPTRKLNKGSILTMTIEYIEYLQEQNKEYKVINEKLREQTGKNPESKTNASSNIVSPIADNSTGKQSLMSNSSTATSNENFFREAETICSRSSSVSTYSPEVMARTTNLLDTLMDEKPLYSNTYQNCAENGRDNNNQNSNNVNGLESLRMESLKFEPLVQTFGFPNGGN</sequence>
<protein>
    <recommendedName>
        <fullName evidence="2">BHLH domain-containing protein</fullName>
    </recommendedName>
</protein>
<dbReference type="AlphaFoldDB" id="G0VHT1"/>
<evidence type="ECO:0000259" key="2">
    <source>
        <dbReference type="PROSITE" id="PS50888"/>
    </source>
</evidence>
<evidence type="ECO:0000256" key="1">
    <source>
        <dbReference type="SAM" id="MobiDB-lite"/>
    </source>
</evidence>
<name>G0VHT1_NAUCA</name>
<accession>G0VHT1</accession>
<dbReference type="InterPro" id="IPR036638">
    <property type="entry name" value="HLH_DNA-bd_sf"/>
</dbReference>
<dbReference type="EMBL" id="HE576758">
    <property type="protein sequence ID" value="CCC70965.1"/>
    <property type="molecule type" value="Genomic_DNA"/>
</dbReference>
<dbReference type="PANTHER" id="PTHR47336">
    <property type="entry name" value="TRANSCRIPTION FACTOR HMS1-RELATED"/>
    <property type="match status" value="1"/>
</dbReference>
<reference evidence="3 4" key="1">
    <citation type="journal article" date="2011" name="Proc. Natl. Acad. Sci. U.S.A.">
        <title>Evolutionary erosion of yeast sex chromosomes by mating-type switching accidents.</title>
        <authorList>
            <person name="Gordon J.L."/>
            <person name="Armisen D."/>
            <person name="Proux-Wera E."/>
            <person name="Oheigeartaigh S.S."/>
            <person name="Byrne K.P."/>
            <person name="Wolfe K.H."/>
        </authorList>
    </citation>
    <scope>NUCLEOTIDE SEQUENCE [LARGE SCALE GENOMIC DNA]</scope>
    <source>
        <strain evidence="4">ATCC 76901 / BCRC 22586 / CBS 4309 / NBRC 1992 / NRRL Y-12630</strain>
    </source>
</reference>
<keyword evidence="4" id="KW-1185">Reference proteome</keyword>
<evidence type="ECO:0000313" key="4">
    <source>
        <dbReference type="Proteomes" id="UP000001640"/>
    </source>
</evidence>
<feature type="region of interest" description="Disordered" evidence="1">
    <location>
        <begin position="131"/>
        <end position="152"/>
    </location>
</feature>
<dbReference type="Proteomes" id="UP000001640">
    <property type="component" value="Chromosome 7"/>
</dbReference>
<dbReference type="PROSITE" id="PS50888">
    <property type="entry name" value="BHLH"/>
    <property type="match status" value="1"/>
</dbReference>
<feature type="compositionally biased region" description="Polar residues" evidence="1">
    <location>
        <begin position="242"/>
        <end position="278"/>
    </location>
</feature>
<organism evidence="3 4">
    <name type="scientific">Naumovozyma castellii</name>
    <name type="common">Yeast</name>
    <name type="synonym">Saccharomyces castellii</name>
    <dbReference type="NCBI Taxonomy" id="27288"/>
    <lineage>
        <taxon>Eukaryota</taxon>
        <taxon>Fungi</taxon>
        <taxon>Dikarya</taxon>
        <taxon>Ascomycota</taxon>
        <taxon>Saccharomycotina</taxon>
        <taxon>Saccharomycetes</taxon>
        <taxon>Saccharomycetales</taxon>
        <taxon>Saccharomycetaceae</taxon>
        <taxon>Naumovozyma</taxon>
    </lineage>
</organism>
<dbReference type="InterPro" id="IPR011598">
    <property type="entry name" value="bHLH_dom"/>
</dbReference>
<dbReference type="GeneID" id="96904631"/>
<evidence type="ECO:0000313" key="3">
    <source>
        <dbReference type="EMBL" id="CCC70965.1"/>
    </source>
</evidence>
<feature type="region of interest" description="Disordered" evidence="1">
    <location>
        <begin position="238"/>
        <end position="278"/>
    </location>
</feature>
<proteinExistence type="predicted"/>
<reference key="2">
    <citation type="submission" date="2011-08" db="EMBL/GenBank/DDBJ databases">
        <title>Genome sequence of Naumovozyma castellii.</title>
        <authorList>
            <person name="Gordon J.L."/>
            <person name="Armisen D."/>
            <person name="Proux-Wera E."/>
            <person name="OhEigeartaigh S.S."/>
            <person name="Byrne K.P."/>
            <person name="Wolfe K.H."/>
        </authorList>
    </citation>
    <scope>NUCLEOTIDE SEQUENCE</scope>
    <source>
        <strain>Type strain:CBS 4309</strain>
    </source>
</reference>
<dbReference type="InterPro" id="IPR052099">
    <property type="entry name" value="Regulatory_TF_Diverse"/>
</dbReference>
<dbReference type="eggNOG" id="KOG2588">
    <property type="taxonomic scope" value="Eukaryota"/>
</dbReference>
<feature type="compositionally biased region" description="Low complexity" evidence="1">
    <location>
        <begin position="133"/>
        <end position="143"/>
    </location>
</feature>
<dbReference type="STRING" id="1064592.G0VHT1"/>
<dbReference type="OrthoDB" id="2133190at2759"/>
<dbReference type="KEGG" id="ncs:NCAS_0G00780"/>
<dbReference type="GO" id="GO:0046983">
    <property type="term" value="F:protein dimerization activity"/>
    <property type="evidence" value="ECO:0007669"/>
    <property type="project" value="InterPro"/>
</dbReference>
<dbReference type="HOGENOM" id="CLU_748197_0_0_1"/>
<dbReference type="SMART" id="SM00353">
    <property type="entry name" value="HLH"/>
    <property type="match status" value="1"/>
</dbReference>
<dbReference type="PANTHER" id="PTHR47336:SF2">
    <property type="entry name" value="TRANSCRIPTION FACTOR HMS1-RELATED"/>
    <property type="match status" value="1"/>
</dbReference>
<dbReference type="InParanoid" id="G0VHT1"/>
<gene>
    <name evidence="3" type="primary">NCAS0G00780</name>
    <name evidence="3" type="ordered locus">NCAS_0G00780</name>
</gene>
<feature type="domain" description="BHLH" evidence="2">
    <location>
        <begin position="148"/>
        <end position="223"/>
    </location>
</feature>